<gene>
    <name evidence="3" type="ORF">M2152_000671</name>
</gene>
<evidence type="ECO:0000313" key="3">
    <source>
        <dbReference type="EMBL" id="MDH6180489.1"/>
    </source>
</evidence>
<feature type="signal peptide" evidence="1">
    <location>
        <begin position="1"/>
        <end position="27"/>
    </location>
</feature>
<feature type="chain" id="PRO_5045133000" description="Septum formation-related domain-containing protein" evidence="1">
    <location>
        <begin position="28"/>
        <end position="163"/>
    </location>
</feature>
<dbReference type="EMBL" id="JARXVQ010000001">
    <property type="protein sequence ID" value="MDH6180489.1"/>
    <property type="molecule type" value="Genomic_DNA"/>
</dbReference>
<evidence type="ECO:0000259" key="2">
    <source>
        <dbReference type="Pfam" id="PF13845"/>
    </source>
</evidence>
<proteinExistence type="predicted"/>
<comment type="caution">
    <text evidence="3">The sequence shown here is derived from an EMBL/GenBank/DDBJ whole genome shotgun (WGS) entry which is preliminary data.</text>
</comment>
<reference evidence="3 4" key="1">
    <citation type="submission" date="2023-04" db="EMBL/GenBank/DDBJ databases">
        <title>Genome Encyclopedia of Bacteria and Archaea VI: Functional Genomics of Type Strains.</title>
        <authorList>
            <person name="Whitman W."/>
        </authorList>
    </citation>
    <scope>NUCLEOTIDE SEQUENCE [LARGE SCALE GENOMIC DNA]</scope>
    <source>
        <strain evidence="3 4">SG_E_30_P1</strain>
    </source>
</reference>
<dbReference type="RefSeq" id="WP_322132839.1">
    <property type="nucleotide sequence ID" value="NZ_CP085036.1"/>
</dbReference>
<evidence type="ECO:0000256" key="1">
    <source>
        <dbReference type="SAM" id="SignalP"/>
    </source>
</evidence>
<organism evidence="3 4">
    <name type="scientific">Antiquaquibacter oligotrophicus</name>
    <dbReference type="NCBI Taxonomy" id="2880260"/>
    <lineage>
        <taxon>Bacteria</taxon>
        <taxon>Bacillati</taxon>
        <taxon>Actinomycetota</taxon>
        <taxon>Actinomycetes</taxon>
        <taxon>Micrococcales</taxon>
        <taxon>Microbacteriaceae</taxon>
        <taxon>Antiquaquibacter</taxon>
    </lineage>
</organism>
<dbReference type="Pfam" id="PF13845">
    <property type="entry name" value="Septum_form"/>
    <property type="match status" value="1"/>
</dbReference>
<accession>A0ABT6KMU4</accession>
<keyword evidence="4" id="KW-1185">Reference proteome</keyword>
<sequence length="163" mass="16949">MATTILGSIAARSLAALALIGASVALAGCAPTAPQNTETSAPEEVETDAFAIAVGDCLNDMGEGEVTTIPKVDCDEPHETEVYGSSTISDGDFPGNDAIVAQADVDCTELFANYVGAAAEDSKYSIGYYFPTEESWENGDREILCYVFDEAGRITGSVMGVAE</sequence>
<keyword evidence="1" id="KW-0732">Signal</keyword>
<feature type="domain" description="Septum formation-related" evidence="2">
    <location>
        <begin position="55"/>
        <end position="148"/>
    </location>
</feature>
<dbReference type="InterPro" id="IPR026004">
    <property type="entry name" value="Septum_form"/>
</dbReference>
<name>A0ABT6KMU4_9MICO</name>
<protein>
    <recommendedName>
        <fullName evidence="2">Septum formation-related domain-containing protein</fullName>
    </recommendedName>
</protein>
<evidence type="ECO:0000313" key="4">
    <source>
        <dbReference type="Proteomes" id="UP001160142"/>
    </source>
</evidence>
<dbReference type="Proteomes" id="UP001160142">
    <property type="component" value="Unassembled WGS sequence"/>
</dbReference>